<dbReference type="Proteomes" id="UP000308508">
    <property type="component" value="Unassembled WGS sequence"/>
</dbReference>
<dbReference type="RefSeq" id="WP_138348634.1">
    <property type="nucleotide sequence ID" value="NZ_SROY01000002.1"/>
</dbReference>
<organism evidence="9 10">
    <name type="scientific">Thermomonas fusca</name>
    <dbReference type="NCBI Taxonomy" id="215690"/>
    <lineage>
        <taxon>Bacteria</taxon>
        <taxon>Pseudomonadati</taxon>
        <taxon>Pseudomonadota</taxon>
        <taxon>Gammaproteobacteria</taxon>
        <taxon>Lysobacterales</taxon>
        <taxon>Lysobacteraceae</taxon>
        <taxon>Thermomonas</taxon>
    </lineage>
</organism>
<keyword evidence="6" id="KW-0472">Membrane</keyword>
<dbReference type="PANTHER" id="PTHR30026:SF20">
    <property type="entry name" value="OUTER MEMBRANE PROTEIN TOLC"/>
    <property type="match status" value="1"/>
</dbReference>
<evidence type="ECO:0000313" key="10">
    <source>
        <dbReference type="Proteomes" id="UP000308508"/>
    </source>
</evidence>
<keyword evidence="8" id="KW-0732">Signal</keyword>
<accession>A0A5R9PFR3</accession>
<evidence type="ECO:0000256" key="2">
    <source>
        <dbReference type="ARBA" id="ARBA00007613"/>
    </source>
</evidence>
<dbReference type="GO" id="GO:0009279">
    <property type="term" value="C:cell outer membrane"/>
    <property type="evidence" value="ECO:0007669"/>
    <property type="project" value="UniProtKB-SubCell"/>
</dbReference>
<dbReference type="AlphaFoldDB" id="A0A5R9PFR3"/>
<feature type="signal peptide" evidence="8">
    <location>
        <begin position="1"/>
        <end position="27"/>
    </location>
</feature>
<dbReference type="SUPFAM" id="SSF56954">
    <property type="entry name" value="Outer membrane efflux proteins (OEP)"/>
    <property type="match status" value="1"/>
</dbReference>
<evidence type="ECO:0000256" key="8">
    <source>
        <dbReference type="SAM" id="SignalP"/>
    </source>
</evidence>
<gene>
    <name evidence="9" type="ORF">E5S66_07575</name>
</gene>
<comment type="caution">
    <text evidence="9">The sequence shown here is derived from an EMBL/GenBank/DDBJ whole genome shotgun (WGS) entry which is preliminary data.</text>
</comment>
<comment type="subcellular location">
    <subcellularLocation>
        <location evidence="1">Cell outer membrane</location>
    </subcellularLocation>
</comment>
<feature type="chain" id="PRO_5024292300" evidence="8">
    <location>
        <begin position="28"/>
        <end position="424"/>
    </location>
</feature>
<evidence type="ECO:0000256" key="1">
    <source>
        <dbReference type="ARBA" id="ARBA00004442"/>
    </source>
</evidence>
<keyword evidence="7" id="KW-0998">Cell outer membrane</keyword>
<evidence type="ECO:0000256" key="7">
    <source>
        <dbReference type="ARBA" id="ARBA00023237"/>
    </source>
</evidence>
<reference evidence="9 10" key="1">
    <citation type="submission" date="2019-04" db="EMBL/GenBank/DDBJ databases">
        <authorList>
            <person name="Grouzdev D.S."/>
            <person name="Nazina T.N."/>
        </authorList>
    </citation>
    <scope>NUCLEOTIDE SEQUENCE [LARGE SCALE GENOMIC DNA]</scope>
    <source>
        <strain evidence="9 10">SHC 3-19</strain>
    </source>
</reference>
<keyword evidence="10" id="KW-1185">Reference proteome</keyword>
<dbReference type="Pfam" id="PF02321">
    <property type="entry name" value="OEP"/>
    <property type="match status" value="2"/>
</dbReference>
<dbReference type="GO" id="GO:0015288">
    <property type="term" value="F:porin activity"/>
    <property type="evidence" value="ECO:0007669"/>
    <property type="project" value="TreeGrafter"/>
</dbReference>
<dbReference type="GO" id="GO:1990281">
    <property type="term" value="C:efflux pump complex"/>
    <property type="evidence" value="ECO:0007669"/>
    <property type="project" value="TreeGrafter"/>
</dbReference>
<keyword evidence="5" id="KW-0812">Transmembrane</keyword>
<evidence type="ECO:0000256" key="4">
    <source>
        <dbReference type="ARBA" id="ARBA00022452"/>
    </source>
</evidence>
<dbReference type="GO" id="GO:0015562">
    <property type="term" value="F:efflux transmembrane transporter activity"/>
    <property type="evidence" value="ECO:0007669"/>
    <property type="project" value="InterPro"/>
</dbReference>
<dbReference type="InterPro" id="IPR003423">
    <property type="entry name" value="OMP_efflux"/>
</dbReference>
<dbReference type="InterPro" id="IPR051906">
    <property type="entry name" value="TolC-like"/>
</dbReference>
<evidence type="ECO:0000256" key="6">
    <source>
        <dbReference type="ARBA" id="ARBA00023136"/>
    </source>
</evidence>
<proteinExistence type="inferred from homology"/>
<evidence type="ECO:0000256" key="3">
    <source>
        <dbReference type="ARBA" id="ARBA00022448"/>
    </source>
</evidence>
<protein>
    <submittedName>
        <fullName evidence="9">TolC family protein</fullName>
    </submittedName>
</protein>
<dbReference type="Gene3D" id="1.20.1600.10">
    <property type="entry name" value="Outer membrane efflux proteins (OEP)"/>
    <property type="match status" value="1"/>
</dbReference>
<dbReference type="EMBL" id="SROY01000002">
    <property type="protein sequence ID" value="TLX22359.1"/>
    <property type="molecule type" value="Genomic_DNA"/>
</dbReference>
<comment type="similarity">
    <text evidence="2">Belongs to the outer membrane factor (OMF) (TC 1.B.17) family.</text>
</comment>
<keyword evidence="4" id="KW-1134">Transmembrane beta strand</keyword>
<name>A0A5R9PFR3_9GAMM</name>
<evidence type="ECO:0000313" key="9">
    <source>
        <dbReference type="EMBL" id="TLX22359.1"/>
    </source>
</evidence>
<dbReference type="PANTHER" id="PTHR30026">
    <property type="entry name" value="OUTER MEMBRANE PROTEIN TOLC"/>
    <property type="match status" value="1"/>
</dbReference>
<sequence>MRFPFPAGSRWWLLPCLLLAFSTPASPADDAPPGADVASVRAWLLQHNPELRAREAETEAARAQAIAAGSLPNPSLGVSLQGIAPDHPSLLPANVGGTSYQLRQRIPLWGKRGLARGIAERNADAVGAGREAAALALLAQAEAAYVRYWHAGQALRLVDEQIALLQTLEEIAGVRYALGMVPQQDAIRAQVQTTRVRGERIALEEAGNEAGMLLNLLLGRRADAPLAPALQAPQLAVASTSLGEALARLDKGGHPALQATQAQVEAAQDSLRLRQRERWPDISVGVGAMQRGHRIDGYELMLEVELPLQRRALAAREREARRLEDAALARADAKQTSLGGQLGIAWAQWRSAQRQRALLGSTRIPQAEANYRSALASYQVGEVDFNALLDALTDWQDARLANLDATRDELLGAAGVRALEGDTP</sequence>
<evidence type="ECO:0000256" key="5">
    <source>
        <dbReference type="ARBA" id="ARBA00022692"/>
    </source>
</evidence>
<dbReference type="STRING" id="1123377.GCA_000423885_02158"/>
<keyword evidence="3" id="KW-0813">Transport</keyword>